<dbReference type="Proteomes" id="UP000324927">
    <property type="component" value="Unassembled WGS sequence"/>
</dbReference>
<reference evidence="2 3" key="1">
    <citation type="submission" date="2019-08" db="EMBL/GenBank/DDBJ databases">
        <authorList>
            <person name="Grouzdev D."/>
            <person name="Tikhonova E."/>
            <person name="Kravchenko I."/>
        </authorList>
    </citation>
    <scope>NUCLEOTIDE SEQUENCE [LARGE SCALE GENOMIC DNA]</scope>
    <source>
        <strain evidence="2 3">59b</strain>
    </source>
</reference>
<dbReference type="InterPro" id="IPR053188">
    <property type="entry name" value="FkbM_Methyltransferase"/>
</dbReference>
<feature type="domain" description="Methyltransferase FkbM" evidence="1">
    <location>
        <begin position="45"/>
        <end position="210"/>
    </location>
</feature>
<dbReference type="GO" id="GO:0032259">
    <property type="term" value="P:methylation"/>
    <property type="evidence" value="ECO:0007669"/>
    <property type="project" value="UniProtKB-KW"/>
</dbReference>
<dbReference type="OrthoDB" id="8445658at2"/>
<dbReference type="Pfam" id="PF05050">
    <property type="entry name" value="Methyltransf_21"/>
    <property type="match status" value="1"/>
</dbReference>
<keyword evidence="3" id="KW-1185">Reference proteome</keyword>
<gene>
    <name evidence="2" type="ORF">FZ942_04760</name>
</gene>
<dbReference type="PANTHER" id="PTHR36973">
    <property type="entry name" value="SLL1456 PROTEIN-RELATED"/>
    <property type="match status" value="1"/>
</dbReference>
<dbReference type="InterPro" id="IPR029063">
    <property type="entry name" value="SAM-dependent_MTases_sf"/>
</dbReference>
<sequence length="251" mass="28437">MSEINGFYAALNQVGILNSGSMEETGEKYFLERYLPIRPNPIVFDVGACNGDYSSGVRAISPSARLFAFEPHPSSFERLKSTLAGTGATLIQTALGDENGTTRFYDYADRDGTAHATVYKDVIHQIHKGTSKTIEVPIRRLDDLLPNLGVDHIDFLKIDTEGHELSVLHGAAKTIADGRVDAIQFEFNETHVISRTFFKDFWDFLPDYRFMRLLPKNVITITDYNPIFCEIFAFQNIVCVRKDVYARHFRQ</sequence>
<dbReference type="EMBL" id="VTTN01000001">
    <property type="protein sequence ID" value="KAA0598397.1"/>
    <property type="molecule type" value="Genomic_DNA"/>
</dbReference>
<dbReference type="Gene3D" id="3.40.50.150">
    <property type="entry name" value="Vaccinia Virus protein VP39"/>
    <property type="match status" value="1"/>
</dbReference>
<keyword evidence="2" id="KW-0808">Transferase</keyword>
<accession>A0A5A9GVD9</accession>
<dbReference type="AlphaFoldDB" id="A0A5A9GVD9"/>
<dbReference type="GO" id="GO:0008171">
    <property type="term" value="F:O-methyltransferase activity"/>
    <property type="evidence" value="ECO:0007669"/>
    <property type="project" value="TreeGrafter"/>
</dbReference>
<dbReference type="RefSeq" id="WP_149229977.1">
    <property type="nucleotide sequence ID" value="NZ_JALJXJ010000002.1"/>
</dbReference>
<name>A0A5A9GVD9_AZOLI</name>
<dbReference type="InterPro" id="IPR006342">
    <property type="entry name" value="FkbM_mtfrase"/>
</dbReference>
<evidence type="ECO:0000313" key="3">
    <source>
        <dbReference type="Proteomes" id="UP000324927"/>
    </source>
</evidence>
<comment type="caution">
    <text evidence="2">The sequence shown here is derived from an EMBL/GenBank/DDBJ whole genome shotgun (WGS) entry which is preliminary data.</text>
</comment>
<dbReference type="NCBIfam" id="TIGR01444">
    <property type="entry name" value="fkbM_fam"/>
    <property type="match status" value="1"/>
</dbReference>
<dbReference type="PANTHER" id="PTHR36973:SF4">
    <property type="entry name" value="NODULATION PROTEIN"/>
    <property type="match status" value="1"/>
</dbReference>
<keyword evidence="2" id="KW-0489">Methyltransferase</keyword>
<proteinExistence type="predicted"/>
<evidence type="ECO:0000313" key="2">
    <source>
        <dbReference type="EMBL" id="KAA0598397.1"/>
    </source>
</evidence>
<organism evidence="2 3">
    <name type="scientific">Azospirillum lipoferum</name>
    <dbReference type="NCBI Taxonomy" id="193"/>
    <lineage>
        <taxon>Bacteria</taxon>
        <taxon>Pseudomonadati</taxon>
        <taxon>Pseudomonadota</taxon>
        <taxon>Alphaproteobacteria</taxon>
        <taxon>Rhodospirillales</taxon>
        <taxon>Azospirillaceae</taxon>
        <taxon>Azospirillum</taxon>
    </lineage>
</organism>
<dbReference type="SUPFAM" id="SSF53335">
    <property type="entry name" value="S-adenosyl-L-methionine-dependent methyltransferases"/>
    <property type="match status" value="1"/>
</dbReference>
<protein>
    <submittedName>
        <fullName evidence="2">FkbM family methyltransferase</fullName>
    </submittedName>
</protein>
<evidence type="ECO:0000259" key="1">
    <source>
        <dbReference type="Pfam" id="PF05050"/>
    </source>
</evidence>